<evidence type="ECO:0000313" key="7">
    <source>
        <dbReference type="Proteomes" id="UP001516400"/>
    </source>
</evidence>
<dbReference type="EMBL" id="JABFTP020000001">
    <property type="protein sequence ID" value="KAL3265752.1"/>
    <property type="molecule type" value="Genomic_DNA"/>
</dbReference>
<dbReference type="InterPro" id="IPR001965">
    <property type="entry name" value="Znf_PHD"/>
</dbReference>
<dbReference type="PROSITE" id="PS01359">
    <property type="entry name" value="ZF_PHD_1"/>
    <property type="match status" value="1"/>
</dbReference>
<feature type="domain" description="PHD-type" evidence="5">
    <location>
        <begin position="2"/>
        <end position="61"/>
    </location>
</feature>
<proteinExistence type="predicted"/>
<dbReference type="Gene3D" id="3.30.40.10">
    <property type="entry name" value="Zinc/RING finger domain, C3HC4 (zinc finger)"/>
    <property type="match status" value="1"/>
</dbReference>
<gene>
    <name evidence="6" type="ORF">HHI36_009953</name>
</gene>
<dbReference type="InterPro" id="IPR013083">
    <property type="entry name" value="Znf_RING/FYVE/PHD"/>
</dbReference>
<dbReference type="InterPro" id="IPR019786">
    <property type="entry name" value="Zinc_finger_PHD-type_CS"/>
</dbReference>
<dbReference type="AlphaFoldDB" id="A0ABD2MHQ0"/>
<keyword evidence="7" id="KW-1185">Reference proteome</keyword>
<keyword evidence="2 4" id="KW-0863">Zinc-finger</keyword>
<accession>A0ABD2MHQ0</accession>
<dbReference type="PROSITE" id="PS50016">
    <property type="entry name" value="ZF_PHD_2"/>
    <property type="match status" value="1"/>
</dbReference>
<dbReference type="InterPro" id="IPR011011">
    <property type="entry name" value="Znf_FYVE_PHD"/>
</dbReference>
<evidence type="ECO:0000256" key="4">
    <source>
        <dbReference type="PROSITE-ProRule" id="PRU00146"/>
    </source>
</evidence>
<keyword evidence="3" id="KW-0862">Zinc</keyword>
<evidence type="ECO:0000259" key="5">
    <source>
        <dbReference type="PROSITE" id="PS50016"/>
    </source>
</evidence>
<name>A0ABD2MHQ0_9CUCU</name>
<dbReference type="Pfam" id="PF00628">
    <property type="entry name" value="PHD"/>
    <property type="match status" value="1"/>
</dbReference>
<protein>
    <recommendedName>
        <fullName evidence="5">PHD-type domain-containing protein</fullName>
    </recommendedName>
</protein>
<reference evidence="6 7" key="1">
    <citation type="journal article" date="2021" name="BMC Biol.">
        <title>Horizontally acquired antibacterial genes associated with adaptive radiation of ladybird beetles.</title>
        <authorList>
            <person name="Li H.S."/>
            <person name="Tang X.F."/>
            <person name="Huang Y.H."/>
            <person name="Xu Z.Y."/>
            <person name="Chen M.L."/>
            <person name="Du X.Y."/>
            <person name="Qiu B.Y."/>
            <person name="Chen P.T."/>
            <person name="Zhang W."/>
            <person name="Slipinski A."/>
            <person name="Escalona H.E."/>
            <person name="Waterhouse R.M."/>
            <person name="Zwick A."/>
            <person name="Pang H."/>
        </authorList>
    </citation>
    <scope>NUCLEOTIDE SEQUENCE [LARGE SCALE GENOMIC DNA]</scope>
    <source>
        <strain evidence="6">SYSU2018</strain>
    </source>
</reference>
<dbReference type="SMART" id="SM00249">
    <property type="entry name" value="PHD"/>
    <property type="match status" value="1"/>
</dbReference>
<evidence type="ECO:0000256" key="1">
    <source>
        <dbReference type="ARBA" id="ARBA00022723"/>
    </source>
</evidence>
<evidence type="ECO:0000256" key="2">
    <source>
        <dbReference type="ARBA" id="ARBA00022771"/>
    </source>
</evidence>
<evidence type="ECO:0000256" key="3">
    <source>
        <dbReference type="ARBA" id="ARBA00022833"/>
    </source>
</evidence>
<evidence type="ECO:0000313" key="6">
    <source>
        <dbReference type="EMBL" id="KAL3265752.1"/>
    </source>
</evidence>
<sequence length="100" mass="11349">MAHECQVCDIKCKTESISCNSCKLWWHAKCLTMPASRLNYYANQAKNKDVDKWICVKCETMNSKDENVIVSKPTSHILKGIDENALKSIIRSSILEFLGP</sequence>
<dbReference type="Proteomes" id="UP001516400">
    <property type="component" value="Unassembled WGS sequence"/>
</dbReference>
<organism evidence="6 7">
    <name type="scientific">Cryptolaemus montrouzieri</name>
    <dbReference type="NCBI Taxonomy" id="559131"/>
    <lineage>
        <taxon>Eukaryota</taxon>
        <taxon>Metazoa</taxon>
        <taxon>Ecdysozoa</taxon>
        <taxon>Arthropoda</taxon>
        <taxon>Hexapoda</taxon>
        <taxon>Insecta</taxon>
        <taxon>Pterygota</taxon>
        <taxon>Neoptera</taxon>
        <taxon>Endopterygota</taxon>
        <taxon>Coleoptera</taxon>
        <taxon>Polyphaga</taxon>
        <taxon>Cucujiformia</taxon>
        <taxon>Coccinelloidea</taxon>
        <taxon>Coccinellidae</taxon>
        <taxon>Scymninae</taxon>
        <taxon>Scymnini</taxon>
        <taxon>Cryptolaemus</taxon>
    </lineage>
</organism>
<comment type="caution">
    <text evidence="6">The sequence shown here is derived from an EMBL/GenBank/DDBJ whole genome shotgun (WGS) entry which is preliminary data.</text>
</comment>
<dbReference type="GO" id="GO:0008270">
    <property type="term" value="F:zinc ion binding"/>
    <property type="evidence" value="ECO:0007669"/>
    <property type="project" value="UniProtKB-KW"/>
</dbReference>
<dbReference type="InterPro" id="IPR019787">
    <property type="entry name" value="Znf_PHD-finger"/>
</dbReference>
<keyword evidence="1" id="KW-0479">Metal-binding</keyword>
<dbReference type="SUPFAM" id="SSF57903">
    <property type="entry name" value="FYVE/PHD zinc finger"/>
    <property type="match status" value="1"/>
</dbReference>